<dbReference type="PROSITE" id="PS01076">
    <property type="entry name" value="ACETATE_KINASE_2"/>
    <property type="match status" value="1"/>
</dbReference>
<keyword evidence="2 7" id="KW-0808">Transferase</keyword>
<evidence type="ECO:0000256" key="2">
    <source>
        <dbReference type="ARBA" id="ARBA00022679"/>
    </source>
</evidence>
<dbReference type="FunCoup" id="W8GW49">
    <property type="interactions" value="251"/>
</dbReference>
<dbReference type="PANTHER" id="PTHR21060:SF15">
    <property type="entry name" value="ACETATE KINASE-RELATED"/>
    <property type="match status" value="1"/>
</dbReference>
<gene>
    <name evidence="7 9" type="primary">ackA</name>
    <name evidence="10" type="ORF">Aocu_06400</name>
</gene>
<feature type="binding site" evidence="7">
    <location>
        <position position="7"/>
    </location>
    <ligand>
        <name>Mg(2+)</name>
        <dbReference type="ChEBI" id="CHEBI:18420"/>
    </ligand>
</feature>
<evidence type="ECO:0000313" key="11">
    <source>
        <dbReference type="Proteomes" id="UP000032434"/>
    </source>
</evidence>
<keyword evidence="3 7" id="KW-0479">Metal-binding</keyword>
<feature type="binding site" evidence="7">
    <location>
        <position position="379"/>
    </location>
    <ligand>
        <name>Mg(2+)</name>
        <dbReference type="ChEBI" id="CHEBI:18420"/>
    </ligand>
</feature>
<dbReference type="Gene3D" id="3.30.420.40">
    <property type="match status" value="2"/>
</dbReference>
<dbReference type="Proteomes" id="UP000032434">
    <property type="component" value="Chromosome 1"/>
</dbReference>
<keyword evidence="4 7" id="KW-0547">Nucleotide-binding</keyword>
<dbReference type="GO" id="GO:0000287">
    <property type="term" value="F:magnesium ion binding"/>
    <property type="evidence" value="ECO:0007669"/>
    <property type="project" value="UniProtKB-UniRule"/>
</dbReference>
<comment type="catalytic activity">
    <reaction evidence="7">
        <text>acetate + ATP = acetyl phosphate + ADP</text>
        <dbReference type="Rhea" id="RHEA:11352"/>
        <dbReference type="ChEBI" id="CHEBI:22191"/>
        <dbReference type="ChEBI" id="CHEBI:30089"/>
        <dbReference type="ChEBI" id="CHEBI:30616"/>
        <dbReference type="ChEBI" id="CHEBI:456216"/>
        <dbReference type="EC" id="2.7.2.1"/>
    </reaction>
</comment>
<feature type="binding site" evidence="7">
    <location>
        <begin position="327"/>
        <end position="331"/>
    </location>
    <ligand>
        <name>ATP</name>
        <dbReference type="ChEBI" id="CHEBI:30616"/>
    </ligand>
</feature>
<feature type="binding site" evidence="7">
    <location>
        <position position="14"/>
    </location>
    <ligand>
        <name>ATP</name>
        <dbReference type="ChEBI" id="CHEBI:30616"/>
    </ligand>
</feature>
<evidence type="ECO:0000256" key="8">
    <source>
        <dbReference type="RuleBase" id="RU003835"/>
    </source>
</evidence>
<dbReference type="InterPro" id="IPR000890">
    <property type="entry name" value="Aliphatic_acid_kin_short-chain"/>
</dbReference>
<reference evidence="10" key="3">
    <citation type="submission" date="2014-05" db="EMBL/GenBank/DDBJ databases">
        <authorList>
            <person name="Kube Michael"/>
        </authorList>
    </citation>
    <scope>NUCLEOTIDE SEQUENCE</scope>
</reference>
<feature type="binding site" evidence="7">
    <location>
        <position position="89"/>
    </location>
    <ligand>
        <name>substrate</name>
    </ligand>
</feature>
<dbReference type="UniPathway" id="UPA00340">
    <property type="reaction ID" value="UER00458"/>
</dbReference>
<dbReference type="CDD" id="cd24010">
    <property type="entry name" value="ASKHA_NBD_AcK_PK"/>
    <property type="match status" value="1"/>
</dbReference>
<evidence type="ECO:0000256" key="3">
    <source>
        <dbReference type="ARBA" id="ARBA00022723"/>
    </source>
</evidence>
<dbReference type="InParanoid" id="W8GW49"/>
<proteinExistence type="inferred from homology"/>
<feature type="site" description="Transition state stabilizer" evidence="7">
    <location>
        <position position="237"/>
    </location>
</feature>
<organism evidence="9">
    <name type="scientific">Acholeplasma oculi</name>
    <dbReference type="NCBI Taxonomy" id="35623"/>
    <lineage>
        <taxon>Bacteria</taxon>
        <taxon>Bacillati</taxon>
        <taxon>Mycoplasmatota</taxon>
        <taxon>Mollicutes</taxon>
        <taxon>Acholeplasmatales</taxon>
        <taxon>Acholeplasmataceae</taxon>
        <taxon>Acholeplasma</taxon>
    </lineage>
</organism>
<comment type="similarity">
    <text evidence="1 7 8">Belongs to the acetokinase family.</text>
</comment>
<feature type="binding site" evidence="7">
    <location>
        <begin position="279"/>
        <end position="281"/>
    </location>
    <ligand>
        <name>ATP</name>
        <dbReference type="ChEBI" id="CHEBI:30616"/>
    </ligand>
</feature>
<evidence type="ECO:0000313" key="10">
    <source>
        <dbReference type="EMBL" id="CDR30713.1"/>
    </source>
</evidence>
<reference evidence="9" key="1">
    <citation type="submission" date="2013-11" db="EMBL/GenBank/DDBJ databases">
        <title>Gene expression of 'Ca. Phytoplasma mali' highlights key features in virulence and metabolism.</title>
        <authorList>
            <person name="Siewert C."/>
            <person name="Luge T."/>
            <person name="Duduk B."/>
            <person name="Seemuller E."/>
            <person name="Sauer S."/>
            <person name="Kube M."/>
        </authorList>
    </citation>
    <scope>NUCLEOTIDE SEQUENCE</scope>
    <source>
        <strain evidence="9">19L</strain>
    </source>
</reference>
<keyword evidence="6 7" id="KW-0067">ATP-binding</keyword>
<comment type="subcellular location">
    <subcellularLocation>
        <location evidence="7">Cytoplasm</location>
    </subcellularLocation>
</comment>
<dbReference type="Pfam" id="PF00871">
    <property type="entry name" value="Acetate_kinase"/>
    <property type="match status" value="1"/>
</dbReference>
<keyword evidence="7" id="KW-0963">Cytoplasm</keyword>
<reference evidence="11" key="2">
    <citation type="submission" date="2014-05" db="EMBL/GenBank/DDBJ databases">
        <authorList>
            <person name="Kube M."/>
        </authorList>
    </citation>
    <scope>NUCLEOTIDE SEQUENCE [LARGE SCALE GENOMIC DNA]</scope>
</reference>
<sequence>MKILSVNAGSSSLKFQLLQMPEEIEISSGLVERIGNKNAEFTLKFNGNKQVLKDLVVLDHSVAVDLVIKGLLQNKVIQSLDEIDGVGHRVVQGGELFKDSVVIDDDVVIKIASLNDLAPLHNPANIIGINAFRKALPNVIQVAVFDTTFHQTMPKENFLYGVPYEWYEKHGVRKYGFHGTSHQYVSQLAHQRLNKENTKIIVAHIGNGASLTAVLNGKSIDTSMGLTPLEGFPMGTRSGNVDPAIFQLMQQKEGYSLEKTLNELNKSSGYLGISGISHDSRDIVQAAEAGNERAQLAIDIQAKRIADYIASYYVLLGGLDALVFTAGIGENAKEVREAVCKRVEVLGIKIDAELNNSRGDKEISRKDSLVKVWVIPTNEEVMIARDVIRLQKHN</sequence>
<dbReference type="EMBL" id="KF906317">
    <property type="protein sequence ID" value="AHK23634.1"/>
    <property type="molecule type" value="Genomic_DNA"/>
</dbReference>
<dbReference type="InterPro" id="IPR004372">
    <property type="entry name" value="Ac/propionate_kinase"/>
</dbReference>
<evidence type="ECO:0000256" key="6">
    <source>
        <dbReference type="ARBA" id="ARBA00022840"/>
    </source>
</evidence>
<feature type="binding site" evidence="7">
    <location>
        <begin position="204"/>
        <end position="208"/>
    </location>
    <ligand>
        <name>ATP</name>
        <dbReference type="ChEBI" id="CHEBI:30616"/>
    </ligand>
</feature>
<keyword evidence="5 7" id="KW-0418">Kinase</keyword>
<dbReference type="HAMAP" id="MF_00020">
    <property type="entry name" value="Acetate_kinase"/>
    <property type="match status" value="1"/>
</dbReference>
<comment type="pathway">
    <text evidence="7">Metabolic intermediate biosynthesis; acetyl-CoA biosynthesis; acetyl-CoA from acetate: step 1/2.</text>
</comment>
<evidence type="ECO:0000256" key="1">
    <source>
        <dbReference type="ARBA" id="ARBA00008748"/>
    </source>
</evidence>
<dbReference type="NCBIfam" id="TIGR00016">
    <property type="entry name" value="ackA"/>
    <property type="match status" value="1"/>
</dbReference>
<dbReference type="InterPro" id="IPR023865">
    <property type="entry name" value="Aliphatic_acid_kinase_CS"/>
</dbReference>
<dbReference type="GO" id="GO:0005737">
    <property type="term" value="C:cytoplasm"/>
    <property type="evidence" value="ECO:0007669"/>
    <property type="project" value="UniProtKB-SubCell"/>
</dbReference>
<dbReference type="PROSITE" id="PS01075">
    <property type="entry name" value="ACETATE_KINASE_1"/>
    <property type="match status" value="1"/>
</dbReference>
<dbReference type="GO" id="GO:0005524">
    <property type="term" value="F:ATP binding"/>
    <property type="evidence" value="ECO:0007669"/>
    <property type="project" value="UniProtKB-KW"/>
</dbReference>
<dbReference type="EC" id="2.7.2.1" evidence="7"/>
<accession>W8GW49</accession>
<dbReference type="GO" id="GO:0006083">
    <property type="term" value="P:acetate metabolic process"/>
    <property type="evidence" value="ECO:0007669"/>
    <property type="project" value="TreeGrafter"/>
</dbReference>
<evidence type="ECO:0000256" key="7">
    <source>
        <dbReference type="HAMAP-Rule" id="MF_00020"/>
    </source>
</evidence>
<comment type="function">
    <text evidence="7">Catalyzes the formation of acetyl phosphate from acetate and ATP. Can also catalyze the reverse reaction.</text>
</comment>
<comment type="subunit">
    <text evidence="7">Homodimer.</text>
</comment>
<dbReference type="GO" id="GO:0006085">
    <property type="term" value="P:acetyl-CoA biosynthetic process"/>
    <property type="evidence" value="ECO:0007669"/>
    <property type="project" value="UniProtKB-UniRule"/>
</dbReference>
<dbReference type="HOGENOM" id="CLU_020352_0_1_14"/>
<evidence type="ECO:0000256" key="4">
    <source>
        <dbReference type="ARBA" id="ARBA00022741"/>
    </source>
</evidence>
<dbReference type="AlphaFoldDB" id="W8GW49"/>
<comment type="cofactor">
    <cofactor evidence="7">
        <name>Mg(2+)</name>
        <dbReference type="ChEBI" id="CHEBI:18420"/>
    </cofactor>
    <cofactor evidence="7">
        <name>Mn(2+)</name>
        <dbReference type="ChEBI" id="CHEBI:29035"/>
    </cofactor>
    <text evidence="7">Mg(2+). Can also accept Mn(2+).</text>
</comment>
<dbReference type="OrthoDB" id="9802453at2"/>
<keyword evidence="11" id="KW-1185">Reference proteome</keyword>
<dbReference type="PATRIC" id="fig|35623.3.peg.640"/>
<dbReference type="EMBL" id="LK028559">
    <property type="protein sequence ID" value="CDR30713.1"/>
    <property type="molecule type" value="Genomic_DNA"/>
</dbReference>
<dbReference type="PIRSF" id="PIRSF000722">
    <property type="entry name" value="Acetate_prop_kin"/>
    <property type="match status" value="1"/>
</dbReference>
<dbReference type="PRINTS" id="PR00471">
    <property type="entry name" value="ACETATEKNASE"/>
</dbReference>
<dbReference type="STRING" id="35623.Aocu_06400"/>
<protein>
    <recommendedName>
        <fullName evidence="7">Acetate kinase</fullName>
        <ecNumber evidence="7">2.7.2.1</ecNumber>
    </recommendedName>
    <alternativeName>
        <fullName evidence="7">Acetokinase</fullName>
    </alternativeName>
</protein>
<dbReference type="KEGG" id="aoc:Aocu_06400"/>
<feature type="active site" description="Proton donor/acceptor" evidence="7">
    <location>
        <position position="146"/>
    </location>
</feature>
<dbReference type="RefSeq" id="WP_045749229.1">
    <property type="nucleotide sequence ID" value="NZ_FUZK01000001.1"/>
</dbReference>
<dbReference type="SUPFAM" id="SSF53067">
    <property type="entry name" value="Actin-like ATPase domain"/>
    <property type="match status" value="2"/>
</dbReference>
<evidence type="ECO:0000256" key="5">
    <source>
        <dbReference type="ARBA" id="ARBA00022777"/>
    </source>
</evidence>
<name>W8GW49_9MOLU</name>
<dbReference type="GO" id="GO:0008776">
    <property type="term" value="F:acetate kinase activity"/>
    <property type="evidence" value="ECO:0007669"/>
    <property type="project" value="UniProtKB-UniRule"/>
</dbReference>
<keyword evidence="7" id="KW-0460">Magnesium</keyword>
<dbReference type="InterPro" id="IPR043129">
    <property type="entry name" value="ATPase_NBD"/>
</dbReference>
<evidence type="ECO:0000313" key="9">
    <source>
        <dbReference type="EMBL" id="AHK23634.1"/>
    </source>
</evidence>
<dbReference type="PANTHER" id="PTHR21060">
    <property type="entry name" value="ACETATE KINASE"/>
    <property type="match status" value="1"/>
</dbReference>
<feature type="site" description="Transition state stabilizer" evidence="7">
    <location>
        <position position="178"/>
    </location>
</feature>